<dbReference type="Pfam" id="PF01832">
    <property type="entry name" value="Glucosaminidase"/>
    <property type="match status" value="1"/>
</dbReference>
<comment type="function">
    <text evidence="1">Flagellum-specific muramidase which hydrolyzes the peptidoglycan layer to assemble the rod structure in the periplasmic space.</text>
</comment>
<keyword evidence="9" id="KW-0961">Cell wall biogenesis/degradation</keyword>
<keyword evidence="14" id="KW-1185">Reference proteome</keyword>
<comment type="similarity">
    <text evidence="4">In the C-terminal section; belongs to the glycosyl hydrolase 73 family.</text>
</comment>
<feature type="region of interest" description="Disordered" evidence="11">
    <location>
        <begin position="1"/>
        <end position="29"/>
    </location>
</feature>
<dbReference type="PRINTS" id="PR01002">
    <property type="entry name" value="FLGFLGJ"/>
</dbReference>
<dbReference type="NCBIfam" id="TIGR02541">
    <property type="entry name" value="flagell_FlgJ"/>
    <property type="match status" value="1"/>
</dbReference>
<dbReference type="Gene3D" id="2.10.70.40">
    <property type="entry name" value="peptidoglycan hydrolase"/>
    <property type="match status" value="1"/>
</dbReference>
<comment type="similarity">
    <text evidence="3">In the N-terminal section; belongs to the FlgJ family.</text>
</comment>
<keyword evidence="7 13" id="KW-0378">Hydrolase</keyword>
<dbReference type="SMART" id="SM00047">
    <property type="entry name" value="LYZ2"/>
    <property type="match status" value="1"/>
</dbReference>
<evidence type="ECO:0000256" key="11">
    <source>
        <dbReference type="SAM" id="MobiDB-lite"/>
    </source>
</evidence>
<evidence type="ECO:0000256" key="7">
    <source>
        <dbReference type="ARBA" id="ARBA00022801"/>
    </source>
</evidence>
<evidence type="ECO:0000256" key="2">
    <source>
        <dbReference type="ARBA" id="ARBA00004418"/>
    </source>
</evidence>
<dbReference type="Proteomes" id="UP001595636">
    <property type="component" value="Unassembled WGS sequence"/>
</dbReference>
<dbReference type="PANTHER" id="PTHR33308:SF9">
    <property type="entry name" value="PEPTIDOGLYCAN HYDROLASE FLGJ"/>
    <property type="match status" value="1"/>
</dbReference>
<dbReference type="EMBL" id="JBHRYH010000009">
    <property type="protein sequence ID" value="MFC3625369.1"/>
    <property type="molecule type" value="Genomic_DNA"/>
</dbReference>
<organism evidence="13 14">
    <name type="scientific">Vogesella amnigena</name>
    <dbReference type="NCBI Taxonomy" id="1507449"/>
    <lineage>
        <taxon>Bacteria</taxon>
        <taxon>Pseudomonadati</taxon>
        <taxon>Pseudomonadota</taxon>
        <taxon>Betaproteobacteria</taxon>
        <taxon>Neisseriales</taxon>
        <taxon>Chromobacteriaceae</taxon>
        <taxon>Vogesella</taxon>
    </lineage>
</organism>
<dbReference type="Gene3D" id="1.10.530.10">
    <property type="match status" value="1"/>
</dbReference>
<evidence type="ECO:0000256" key="6">
    <source>
        <dbReference type="ARBA" id="ARBA00022764"/>
    </source>
</evidence>
<dbReference type="InterPro" id="IPR013377">
    <property type="entry name" value="FlgJ"/>
</dbReference>
<feature type="domain" description="Mannosyl-glycoprotein endo-beta-N-acetylglucosamidase-like" evidence="12">
    <location>
        <begin position="146"/>
        <end position="300"/>
    </location>
</feature>
<dbReference type="Pfam" id="PF10135">
    <property type="entry name" value="Rod-binding"/>
    <property type="match status" value="1"/>
</dbReference>
<keyword evidence="13" id="KW-0969">Cilium</keyword>
<sequence>MSASSLSNRLVMDPTSTERIAEQSRKDPKAAMKAVAGQFEALLLNQLVAAMRENPLGGDDDSAEMDTFRNMYDQQVVQGLVERGGMGLADMLSQQLLRAANLSDGQQELPPASLQLPPVAAARVQQAYGQAPQLAAGQASGATAAADSLPADRQGFVSALLPHAQRAADKLGVAPEVLVAHAALESGWGQRMLRQADGQNSFNLFGIKAGGSWQGGTVAALTTEYEGSKPRKQVENFRAYSSYAQAFDDYAQLIGNSSRYRQALNQGSDFGAYATALQRGGYATDPAYASKLQAVARHVAAL</sequence>
<evidence type="ECO:0000313" key="13">
    <source>
        <dbReference type="EMBL" id="MFC3625369.1"/>
    </source>
</evidence>
<evidence type="ECO:0000256" key="9">
    <source>
        <dbReference type="ARBA" id="ARBA00023316"/>
    </source>
</evidence>
<dbReference type="InterPro" id="IPR051056">
    <property type="entry name" value="Glycosyl_Hydrolase_73"/>
</dbReference>
<keyword evidence="6" id="KW-0574">Periplasm</keyword>
<evidence type="ECO:0000256" key="5">
    <source>
        <dbReference type="ARBA" id="ARBA00013433"/>
    </source>
</evidence>
<comment type="caution">
    <text evidence="13">The sequence shown here is derived from an EMBL/GenBank/DDBJ whole genome shotgun (WGS) entry which is preliminary data.</text>
</comment>
<dbReference type="InterPro" id="IPR019301">
    <property type="entry name" value="Flagellar_prot_FlgJ_N"/>
</dbReference>
<name>A0ABV7TRK0_9NEIS</name>
<evidence type="ECO:0000256" key="8">
    <source>
        <dbReference type="ARBA" id="ARBA00023295"/>
    </source>
</evidence>
<dbReference type="PANTHER" id="PTHR33308">
    <property type="entry name" value="PEPTIDOGLYCAN HYDROLASE FLGJ"/>
    <property type="match status" value="1"/>
</dbReference>
<evidence type="ECO:0000259" key="12">
    <source>
        <dbReference type="SMART" id="SM00047"/>
    </source>
</evidence>
<keyword evidence="8" id="KW-0326">Glycosidase</keyword>
<evidence type="ECO:0000256" key="3">
    <source>
        <dbReference type="ARBA" id="ARBA00006880"/>
    </source>
</evidence>
<keyword evidence="13" id="KW-0282">Flagellum</keyword>
<keyword evidence="13" id="KW-0966">Cell projection</keyword>
<evidence type="ECO:0000256" key="10">
    <source>
        <dbReference type="ARBA" id="ARBA00030835"/>
    </source>
</evidence>
<accession>A0ABV7TRK0</accession>
<dbReference type="InterPro" id="IPR002901">
    <property type="entry name" value="MGlyc_endo_b_GlcNAc-like_dom"/>
</dbReference>
<proteinExistence type="inferred from homology"/>
<dbReference type="GO" id="GO:0016787">
    <property type="term" value="F:hydrolase activity"/>
    <property type="evidence" value="ECO:0007669"/>
    <property type="project" value="UniProtKB-KW"/>
</dbReference>
<feature type="compositionally biased region" description="Polar residues" evidence="11">
    <location>
        <begin position="1"/>
        <end position="18"/>
    </location>
</feature>
<evidence type="ECO:0000256" key="4">
    <source>
        <dbReference type="ARBA" id="ARBA00007974"/>
    </source>
</evidence>
<protein>
    <recommendedName>
        <fullName evidence="5">Peptidoglycan hydrolase FlgJ</fullName>
    </recommendedName>
    <alternativeName>
        <fullName evidence="10">Muramidase FlgJ</fullName>
    </alternativeName>
</protein>
<gene>
    <name evidence="13" type="primary">flgJ</name>
    <name evidence="13" type="ORF">ACFOKJ_04300</name>
</gene>
<evidence type="ECO:0000313" key="14">
    <source>
        <dbReference type="Proteomes" id="UP001595636"/>
    </source>
</evidence>
<comment type="subcellular location">
    <subcellularLocation>
        <location evidence="2">Periplasm</location>
    </subcellularLocation>
</comment>
<feature type="compositionally biased region" description="Basic and acidic residues" evidence="11">
    <location>
        <begin position="19"/>
        <end position="29"/>
    </location>
</feature>
<dbReference type="RefSeq" id="WP_390276882.1">
    <property type="nucleotide sequence ID" value="NZ_JBHRYH010000009.1"/>
</dbReference>
<reference evidence="14" key="1">
    <citation type="journal article" date="2019" name="Int. J. Syst. Evol. Microbiol.">
        <title>The Global Catalogue of Microorganisms (GCM) 10K type strain sequencing project: providing services to taxonomists for standard genome sequencing and annotation.</title>
        <authorList>
            <consortium name="The Broad Institute Genomics Platform"/>
            <consortium name="The Broad Institute Genome Sequencing Center for Infectious Disease"/>
            <person name="Wu L."/>
            <person name="Ma J."/>
        </authorList>
    </citation>
    <scope>NUCLEOTIDE SEQUENCE [LARGE SCALE GENOMIC DNA]</scope>
    <source>
        <strain evidence="14">KCTC 42195</strain>
    </source>
</reference>
<evidence type="ECO:0000256" key="1">
    <source>
        <dbReference type="ARBA" id="ARBA00002954"/>
    </source>
</evidence>